<organism evidence="2 3">
    <name type="scientific">Rhypophila decipiens</name>
    <dbReference type="NCBI Taxonomy" id="261697"/>
    <lineage>
        <taxon>Eukaryota</taxon>
        <taxon>Fungi</taxon>
        <taxon>Dikarya</taxon>
        <taxon>Ascomycota</taxon>
        <taxon>Pezizomycotina</taxon>
        <taxon>Sordariomycetes</taxon>
        <taxon>Sordariomycetidae</taxon>
        <taxon>Sordariales</taxon>
        <taxon>Naviculisporaceae</taxon>
        <taxon>Rhypophila</taxon>
    </lineage>
</organism>
<sequence length="417" mass="47216">MRPNNDTIITRLQEHAGEWITDIPQFKGFILCAHYFSLPNHAGGLARPAEQFVTQDGEVITFEDVPVSKLVESVERQIEKRVPDHLRTEIYNKVLAGVPHKRVPKWDLGGKESIYAEPLTPFSIPRDDTISNQDLLDALAPAAEITLGNAESIGITVAWWDASSKAKFSAMMSFGSGVRGGRLGDNHRHTVSDVPRNYFRDRLMDYIAEHLDGQEELKQAARKAICPDLTDGEIKEYSRLIAEDRKQMDEKAAAGVSGERPPLTREERARRIMKNDSEIRTLAQAMKIVLINEAIRSIDDSIDCQTPKPMGIRRRPGTKVAGSVVLPHYARTRNEDIVPDDEVDRDCDQVRAMVKKFVTWGSWDIDSFRIALAHNMTRDRFLTFLNKRGSDAPQKMSAAYLLSWEFFNRRQKLGLSM</sequence>
<feature type="domain" description="DUF7726" evidence="1">
    <location>
        <begin position="342"/>
        <end position="415"/>
    </location>
</feature>
<evidence type="ECO:0000313" key="2">
    <source>
        <dbReference type="EMBL" id="KAK4213578.1"/>
    </source>
</evidence>
<dbReference type="Pfam" id="PF24852">
    <property type="entry name" value="DUF7726"/>
    <property type="match status" value="1"/>
</dbReference>
<reference evidence="2" key="2">
    <citation type="submission" date="2023-05" db="EMBL/GenBank/DDBJ databases">
        <authorList>
            <consortium name="Lawrence Berkeley National Laboratory"/>
            <person name="Steindorff A."/>
            <person name="Hensen N."/>
            <person name="Bonometti L."/>
            <person name="Westerberg I."/>
            <person name="Brannstrom I.O."/>
            <person name="Guillou S."/>
            <person name="Cros-Aarteil S."/>
            <person name="Calhoun S."/>
            <person name="Haridas S."/>
            <person name="Kuo A."/>
            <person name="Mondo S."/>
            <person name="Pangilinan J."/>
            <person name="Riley R."/>
            <person name="Labutti K."/>
            <person name="Andreopoulos B."/>
            <person name="Lipzen A."/>
            <person name="Chen C."/>
            <person name="Yanf M."/>
            <person name="Daum C."/>
            <person name="Ng V."/>
            <person name="Clum A."/>
            <person name="Ohm R."/>
            <person name="Martin F."/>
            <person name="Silar P."/>
            <person name="Natvig D."/>
            <person name="Lalanne C."/>
            <person name="Gautier V."/>
            <person name="Ament-Velasquez S.L."/>
            <person name="Kruys A."/>
            <person name="Hutchinson M.I."/>
            <person name="Powell A.J."/>
            <person name="Barry K."/>
            <person name="Miller A.N."/>
            <person name="Grigoriev I.V."/>
            <person name="Debuchy R."/>
            <person name="Gladieux P."/>
            <person name="Thoren M.H."/>
            <person name="Johannesson H."/>
        </authorList>
    </citation>
    <scope>NUCLEOTIDE SEQUENCE</scope>
    <source>
        <strain evidence="2">PSN293</strain>
    </source>
</reference>
<dbReference type="EMBL" id="MU858107">
    <property type="protein sequence ID" value="KAK4213578.1"/>
    <property type="molecule type" value="Genomic_DNA"/>
</dbReference>
<comment type="caution">
    <text evidence="2">The sequence shown here is derived from an EMBL/GenBank/DDBJ whole genome shotgun (WGS) entry which is preliminary data.</text>
</comment>
<evidence type="ECO:0000259" key="1">
    <source>
        <dbReference type="Pfam" id="PF24852"/>
    </source>
</evidence>
<proteinExistence type="predicted"/>
<evidence type="ECO:0000313" key="3">
    <source>
        <dbReference type="Proteomes" id="UP001301769"/>
    </source>
</evidence>
<name>A0AAN7B7D0_9PEZI</name>
<keyword evidence="3" id="KW-1185">Reference proteome</keyword>
<dbReference type="Proteomes" id="UP001301769">
    <property type="component" value="Unassembled WGS sequence"/>
</dbReference>
<feature type="non-terminal residue" evidence="2">
    <location>
        <position position="417"/>
    </location>
</feature>
<dbReference type="InterPro" id="IPR056143">
    <property type="entry name" value="DUF7726"/>
</dbReference>
<reference evidence="2" key="1">
    <citation type="journal article" date="2023" name="Mol. Phylogenet. Evol.">
        <title>Genome-scale phylogeny and comparative genomics of the fungal order Sordariales.</title>
        <authorList>
            <person name="Hensen N."/>
            <person name="Bonometti L."/>
            <person name="Westerberg I."/>
            <person name="Brannstrom I.O."/>
            <person name="Guillou S."/>
            <person name="Cros-Aarteil S."/>
            <person name="Calhoun S."/>
            <person name="Haridas S."/>
            <person name="Kuo A."/>
            <person name="Mondo S."/>
            <person name="Pangilinan J."/>
            <person name="Riley R."/>
            <person name="LaButti K."/>
            <person name="Andreopoulos B."/>
            <person name="Lipzen A."/>
            <person name="Chen C."/>
            <person name="Yan M."/>
            <person name="Daum C."/>
            <person name="Ng V."/>
            <person name="Clum A."/>
            <person name="Steindorff A."/>
            <person name="Ohm R.A."/>
            <person name="Martin F."/>
            <person name="Silar P."/>
            <person name="Natvig D.O."/>
            <person name="Lalanne C."/>
            <person name="Gautier V."/>
            <person name="Ament-Velasquez S.L."/>
            <person name="Kruys A."/>
            <person name="Hutchinson M.I."/>
            <person name="Powell A.J."/>
            <person name="Barry K."/>
            <person name="Miller A.N."/>
            <person name="Grigoriev I.V."/>
            <person name="Debuchy R."/>
            <person name="Gladieux P."/>
            <person name="Hiltunen Thoren M."/>
            <person name="Johannesson H."/>
        </authorList>
    </citation>
    <scope>NUCLEOTIDE SEQUENCE</scope>
    <source>
        <strain evidence="2">PSN293</strain>
    </source>
</reference>
<gene>
    <name evidence="2" type="ORF">QBC37DRAFT_285778</name>
</gene>
<protein>
    <recommendedName>
        <fullName evidence="1">DUF7726 domain-containing protein</fullName>
    </recommendedName>
</protein>
<accession>A0AAN7B7D0</accession>
<dbReference type="AlphaFoldDB" id="A0AAN7B7D0"/>